<evidence type="ECO:0000259" key="7">
    <source>
        <dbReference type="PROSITE" id="PS50222"/>
    </source>
</evidence>
<evidence type="ECO:0000313" key="8">
    <source>
        <dbReference type="EMBL" id="CAE7461501.1"/>
    </source>
</evidence>
<feature type="transmembrane region" description="Helical" evidence="6">
    <location>
        <begin position="98"/>
        <end position="126"/>
    </location>
</feature>
<evidence type="ECO:0000313" key="9">
    <source>
        <dbReference type="Proteomes" id="UP000601435"/>
    </source>
</evidence>
<evidence type="ECO:0000256" key="3">
    <source>
        <dbReference type="ARBA" id="ARBA00022837"/>
    </source>
</evidence>
<dbReference type="InterPro" id="IPR027359">
    <property type="entry name" value="Volt_channel_dom_sf"/>
</dbReference>
<dbReference type="Gene3D" id="1.10.287.70">
    <property type="match status" value="1"/>
</dbReference>
<name>A0A812S1K0_9DINO</name>
<dbReference type="AlphaFoldDB" id="A0A812S1K0"/>
<evidence type="ECO:0000256" key="5">
    <source>
        <dbReference type="ARBA" id="ARBA00023136"/>
    </source>
</evidence>
<dbReference type="PROSITE" id="PS00018">
    <property type="entry name" value="EF_HAND_1"/>
    <property type="match status" value="1"/>
</dbReference>
<dbReference type="InterPro" id="IPR005821">
    <property type="entry name" value="Ion_trans_dom"/>
</dbReference>
<keyword evidence="5 6" id="KW-0472">Membrane</keyword>
<dbReference type="OrthoDB" id="2984333at2759"/>
<dbReference type="GO" id="GO:0005248">
    <property type="term" value="F:voltage-gated sodium channel activity"/>
    <property type="evidence" value="ECO:0007669"/>
    <property type="project" value="TreeGrafter"/>
</dbReference>
<dbReference type="SUPFAM" id="SSF81324">
    <property type="entry name" value="Voltage-gated potassium channels"/>
    <property type="match status" value="1"/>
</dbReference>
<dbReference type="PANTHER" id="PTHR10037">
    <property type="entry name" value="VOLTAGE-GATED CATION CHANNEL CALCIUM AND SODIUM"/>
    <property type="match status" value="1"/>
</dbReference>
<evidence type="ECO:0000256" key="1">
    <source>
        <dbReference type="ARBA" id="ARBA00004141"/>
    </source>
</evidence>
<keyword evidence="2 6" id="KW-0812">Transmembrane</keyword>
<comment type="caution">
    <text evidence="8">The sequence shown here is derived from an EMBL/GenBank/DDBJ whole genome shotgun (WGS) entry which is preliminary data.</text>
</comment>
<dbReference type="Gene3D" id="1.10.238.10">
    <property type="entry name" value="EF-hand"/>
    <property type="match status" value="1"/>
</dbReference>
<dbReference type="InterPro" id="IPR043203">
    <property type="entry name" value="VGCC_Ca_Na"/>
</dbReference>
<dbReference type="PROSITE" id="PS50222">
    <property type="entry name" value="EF_HAND_2"/>
    <property type="match status" value="1"/>
</dbReference>
<comment type="subcellular location">
    <subcellularLocation>
        <location evidence="1">Membrane</location>
        <topology evidence="1">Multi-pass membrane protein</topology>
    </subcellularLocation>
</comment>
<dbReference type="SUPFAM" id="SSF47473">
    <property type="entry name" value="EF-hand"/>
    <property type="match status" value="1"/>
</dbReference>
<dbReference type="PANTHER" id="PTHR10037:SF62">
    <property type="entry name" value="SODIUM CHANNEL PROTEIN 60E"/>
    <property type="match status" value="1"/>
</dbReference>
<keyword evidence="3" id="KW-0106">Calcium</keyword>
<dbReference type="Pfam" id="PF00520">
    <property type="entry name" value="Ion_trans"/>
    <property type="match status" value="1"/>
</dbReference>
<organism evidence="8 9">
    <name type="scientific">Symbiodinium necroappetens</name>
    <dbReference type="NCBI Taxonomy" id="1628268"/>
    <lineage>
        <taxon>Eukaryota</taxon>
        <taxon>Sar</taxon>
        <taxon>Alveolata</taxon>
        <taxon>Dinophyceae</taxon>
        <taxon>Suessiales</taxon>
        <taxon>Symbiodiniaceae</taxon>
        <taxon>Symbiodinium</taxon>
    </lineage>
</organism>
<feature type="transmembrane region" description="Helical" evidence="6">
    <location>
        <begin position="184"/>
        <end position="206"/>
    </location>
</feature>
<dbReference type="InterPro" id="IPR011992">
    <property type="entry name" value="EF-hand-dom_pair"/>
</dbReference>
<sequence>MQCDDIGPLFVVLNHIFQLAYTVELIFRPWYHRWFFFSSCANLFDILLVLIGAVDVYVLAVIAERSSSSELMQLLRILKLGRVVRLGRTFHLFPGLRLLMHACTSFLPALGWSMVLLGLCITMGGLTMGTLLQDFIMDESKPMSDRLWVWLHYGTSYRSMYTLYEVTFAGSWPTYARPVLETVSHVYVLFFLLYITFIVFAVIRVISAVFLSQTLEAASSDAEMMIQDRLTKKAKFVQKLEGVFQAMDESGDGLLSEEEMSDLLEDKKVQAYLESLEVAVPESKALFRMLQNSEGQVTYEDFIEGILRCKGPARAMDQIVIQAELRFLKASVEQLAVSLEDAKVIRGAKCRRRHRTPTRTRLADEITLLQAATATRRRN</sequence>
<dbReference type="GO" id="GO:0005509">
    <property type="term" value="F:calcium ion binding"/>
    <property type="evidence" value="ECO:0007669"/>
    <property type="project" value="InterPro"/>
</dbReference>
<feature type="transmembrane region" description="Helical" evidence="6">
    <location>
        <begin position="6"/>
        <end position="27"/>
    </location>
</feature>
<evidence type="ECO:0000256" key="2">
    <source>
        <dbReference type="ARBA" id="ARBA00022692"/>
    </source>
</evidence>
<proteinExistence type="predicted"/>
<dbReference type="EMBL" id="CAJNJA010020544">
    <property type="protein sequence ID" value="CAE7461501.1"/>
    <property type="molecule type" value="Genomic_DNA"/>
</dbReference>
<accession>A0A812S1K0</accession>
<dbReference type="GO" id="GO:0001518">
    <property type="term" value="C:voltage-gated sodium channel complex"/>
    <property type="evidence" value="ECO:0007669"/>
    <property type="project" value="TreeGrafter"/>
</dbReference>
<evidence type="ECO:0000256" key="6">
    <source>
        <dbReference type="SAM" id="Phobius"/>
    </source>
</evidence>
<gene>
    <name evidence="8" type="primary">SCN5A</name>
    <name evidence="8" type="ORF">SNEC2469_LOCUS12911</name>
</gene>
<feature type="domain" description="EF-hand" evidence="7">
    <location>
        <begin position="235"/>
        <end position="270"/>
    </location>
</feature>
<dbReference type="Gene3D" id="1.20.120.350">
    <property type="entry name" value="Voltage-gated potassium channels. Chain C"/>
    <property type="match status" value="1"/>
</dbReference>
<dbReference type="InterPro" id="IPR002048">
    <property type="entry name" value="EF_hand_dom"/>
</dbReference>
<keyword evidence="9" id="KW-1185">Reference proteome</keyword>
<evidence type="ECO:0000256" key="4">
    <source>
        <dbReference type="ARBA" id="ARBA00022989"/>
    </source>
</evidence>
<feature type="transmembrane region" description="Helical" evidence="6">
    <location>
        <begin position="34"/>
        <end position="62"/>
    </location>
</feature>
<dbReference type="InterPro" id="IPR018247">
    <property type="entry name" value="EF_Hand_1_Ca_BS"/>
</dbReference>
<keyword evidence="4 6" id="KW-1133">Transmembrane helix</keyword>
<protein>
    <submittedName>
        <fullName evidence="8">SCN5A protein</fullName>
    </submittedName>
</protein>
<dbReference type="Proteomes" id="UP000601435">
    <property type="component" value="Unassembled WGS sequence"/>
</dbReference>
<reference evidence="8" key="1">
    <citation type="submission" date="2021-02" db="EMBL/GenBank/DDBJ databases">
        <authorList>
            <person name="Dougan E. K."/>
            <person name="Rhodes N."/>
            <person name="Thang M."/>
            <person name="Chan C."/>
        </authorList>
    </citation>
    <scope>NUCLEOTIDE SEQUENCE</scope>
</reference>